<dbReference type="Gene3D" id="3.40.630.30">
    <property type="match status" value="1"/>
</dbReference>
<evidence type="ECO:0000313" key="5">
    <source>
        <dbReference type="Proteomes" id="UP000717328"/>
    </source>
</evidence>
<keyword evidence="2" id="KW-1133">Transmembrane helix</keyword>
<protein>
    <recommendedName>
        <fullName evidence="3">N-acetyltransferase domain-containing protein</fullName>
    </recommendedName>
</protein>
<dbReference type="Proteomes" id="UP000717328">
    <property type="component" value="Unassembled WGS sequence"/>
</dbReference>
<name>A0A9P7FSJ4_9AGAR</name>
<keyword evidence="2" id="KW-0812">Transmembrane</keyword>
<feature type="transmembrane region" description="Helical" evidence="2">
    <location>
        <begin position="54"/>
        <end position="72"/>
    </location>
</feature>
<dbReference type="Pfam" id="PF00583">
    <property type="entry name" value="Acetyltransf_1"/>
    <property type="match status" value="1"/>
</dbReference>
<evidence type="ECO:0000259" key="3">
    <source>
        <dbReference type="PROSITE" id="PS51186"/>
    </source>
</evidence>
<organism evidence="4 5">
    <name type="scientific">Sphagnurus paluster</name>
    <dbReference type="NCBI Taxonomy" id="117069"/>
    <lineage>
        <taxon>Eukaryota</taxon>
        <taxon>Fungi</taxon>
        <taxon>Dikarya</taxon>
        <taxon>Basidiomycota</taxon>
        <taxon>Agaricomycotina</taxon>
        <taxon>Agaricomycetes</taxon>
        <taxon>Agaricomycetidae</taxon>
        <taxon>Agaricales</taxon>
        <taxon>Tricholomatineae</taxon>
        <taxon>Lyophyllaceae</taxon>
        <taxon>Sphagnurus</taxon>
    </lineage>
</organism>
<keyword evidence="2" id="KW-0472">Membrane</keyword>
<dbReference type="PANTHER" id="PTHR13947">
    <property type="entry name" value="GNAT FAMILY N-ACETYLTRANSFERASE"/>
    <property type="match status" value="1"/>
</dbReference>
<dbReference type="PANTHER" id="PTHR13947:SF37">
    <property type="entry name" value="LD18367P"/>
    <property type="match status" value="1"/>
</dbReference>
<feature type="domain" description="N-acetyltransferase" evidence="3">
    <location>
        <begin position="80"/>
        <end position="260"/>
    </location>
</feature>
<dbReference type="GO" id="GO:0008080">
    <property type="term" value="F:N-acetyltransferase activity"/>
    <property type="evidence" value="ECO:0007669"/>
    <property type="project" value="InterPro"/>
</dbReference>
<dbReference type="InterPro" id="IPR050769">
    <property type="entry name" value="NAT_camello-type"/>
</dbReference>
<dbReference type="PROSITE" id="PS51186">
    <property type="entry name" value="GNAT"/>
    <property type="match status" value="1"/>
</dbReference>
<accession>A0A9P7FSJ4</accession>
<evidence type="ECO:0000313" key="4">
    <source>
        <dbReference type="EMBL" id="KAG5636261.1"/>
    </source>
</evidence>
<dbReference type="AlphaFoldDB" id="A0A9P7FSJ4"/>
<dbReference type="EMBL" id="JABCKI010005955">
    <property type="protein sequence ID" value="KAG5636261.1"/>
    <property type="molecule type" value="Genomic_DNA"/>
</dbReference>
<keyword evidence="1" id="KW-0808">Transferase</keyword>
<dbReference type="InterPro" id="IPR000182">
    <property type="entry name" value="GNAT_dom"/>
</dbReference>
<feature type="transmembrane region" description="Helical" evidence="2">
    <location>
        <begin position="84"/>
        <end position="105"/>
    </location>
</feature>
<gene>
    <name evidence="4" type="ORF">H0H81_008617</name>
</gene>
<dbReference type="InterPro" id="IPR016181">
    <property type="entry name" value="Acyl_CoA_acyltransferase"/>
</dbReference>
<comment type="caution">
    <text evidence="4">The sequence shown here is derived from an EMBL/GenBank/DDBJ whole genome shotgun (WGS) entry which is preliminary data.</text>
</comment>
<evidence type="ECO:0000256" key="1">
    <source>
        <dbReference type="ARBA" id="ARBA00022679"/>
    </source>
</evidence>
<proteinExistence type="predicted"/>
<dbReference type="OrthoDB" id="41532at2759"/>
<reference evidence="4" key="1">
    <citation type="submission" date="2021-02" db="EMBL/GenBank/DDBJ databases">
        <authorList>
            <person name="Nieuwenhuis M."/>
            <person name="Van De Peppel L.J.J."/>
        </authorList>
    </citation>
    <scope>NUCLEOTIDE SEQUENCE</scope>
    <source>
        <strain evidence="4">D49</strain>
    </source>
</reference>
<keyword evidence="5" id="KW-1185">Reference proteome</keyword>
<evidence type="ECO:0000256" key="2">
    <source>
        <dbReference type="SAM" id="Phobius"/>
    </source>
</evidence>
<reference evidence="4" key="2">
    <citation type="submission" date="2021-10" db="EMBL/GenBank/DDBJ databases">
        <title>Phylogenomics reveals ancestral predisposition of the termite-cultivated fungus Termitomyces towards a domesticated lifestyle.</title>
        <authorList>
            <person name="Auxier B."/>
            <person name="Grum-Grzhimaylo A."/>
            <person name="Cardenas M.E."/>
            <person name="Lodge J.D."/>
            <person name="Laessoe T."/>
            <person name="Pedersen O."/>
            <person name="Smith M.E."/>
            <person name="Kuyper T.W."/>
            <person name="Franco-Molano E.A."/>
            <person name="Baroni T.J."/>
            <person name="Aanen D.K."/>
        </authorList>
    </citation>
    <scope>NUCLEOTIDE SEQUENCE</scope>
    <source>
        <strain evidence="4">D49</strain>
    </source>
</reference>
<dbReference type="SUPFAM" id="SSF55729">
    <property type="entry name" value="Acyl-CoA N-acyltransferases (Nat)"/>
    <property type="match status" value="1"/>
</dbReference>
<sequence length="268" mass="29831">MAEEKTGAHGIFVRQYRHPDDLAHVRRIFVDATLKGRGSPYLVGQNQFSPSPGFYLAIAAVGMCLYAIELAQPAGLPTWITARVVRQAESLIGFLLIAWLVYAWYKRRQIKLFFNAFLEEGMTGELADVLKYFDLRVGQDGICIPNGPSGFWVAEEAGEVLGFVGLTEPGSADKGMRLDPKVGDVRRLAVAPEHQRKGIAEKVMHALATHARAHGIETLELNTSDYNKSALRFYEGLGWRIVGRKEYHGFLIAVMRQDLWRGGGSARK</sequence>
<dbReference type="CDD" id="cd04301">
    <property type="entry name" value="NAT_SF"/>
    <property type="match status" value="1"/>
</dbReference>